<sequence length="296" mass="32588">MDVEAVADELYALRPEDFTAARNARAAQARKAGDRALAEAIGRMRRPSLSAWAGNLLVRERPEEVRRLLRLGEGLRQAHRELNGALLRELSRRQRDVIGALSRQARHLAAQAGHPLGADAQREVENTLHAVLADAGAAGEWASGRLDRPLSATSGFPAVAEGAAPRSEPAAPRPGPIAPDPSPARGKTEDEPERLRRLARARREADAADRELRAREREAADARREEDTARERAERLERRVAELAGELHRLEDEHRQALAAARTARTRTRTADRRVRDAARRAETAAARADRPTESA</sequence>
<dbReference type="RefSeq" id="WP_029384994.1">
    <property type="nucleotide sequence ID" value="NZ_AZSD01000257.1"/>
</dbReference>
<feature type="compositionally biased region" description="Basic and acidic residues" evidence="1">
    <location>
        <begin position="186"/>
        <end position="232"/>
    </location>
</feature>
<accession>A0A0F7W265</accession>
<organism evidence="2 3">
    <name type="scientific">Streptomyces leeuwenhoekii</name>
    <dbReference type="NCBI Taxonomy" id="1437453"/>
    <lineage>
        <taxon>Bacteria</taxon>
        <taxon>Bacillati</taxon>
        <taxon>Actinomycetota</taxon>
        <taxon>Actinomycetes</taxon>
        <taxon>Kitasatosporales</taxon>
        <taxon>Streptomycetaceae</taxon>
        <taxon>Streptomyces</taxon>
    </lineage>
</organism>
<dbReference type="EMBL" id="LN831790">
    <property type="protein sequence ID" value="CQR66095.1"/>
    <property type="molecule type" value="Genomic_DNA"/>
</dbReference>
<reference evidence="2 3" key="1">
    <citation type="submission" date="2015-02" db="EMBL/GenBank/DDBJ databases">
        <authorList>
            <person name="Gomez-Escribano P.J."/>
        </authorList>
    </citation>
    <scope>NUCLEOTIDE SEQUENCE [LARGE SCALE GENOMIC DNA]</scope>
    <source>
        <strain evidence="3">C34 (DSM 42122 / NRRL B-24963)</strain>
    </source>
</reference>
<dbReference type="AlphaFoldDB" id="A0A0F7W265"/>
<feature type="compositionally biased region" description="Pro residues" evidence="1">
    <location>
        <begin position="171"/>
        <end position="182"/>
    </location>
</feature>
<evidence type="ECO:0000313" key="2">
    <source>
        <dbReference type="EMBL" id="CQR66095.1"/>
    </source>
</evidence>
<dbReference type="KEGG" id="sle:sle_66410"/>
<proteinExistence type="predicted"/>
<gene>
    <name evidence="2" type="primary">sle_66410</name>
</gene>
<dbReference type="Proteomes" id="UP000035016">
    <property type="component" value="Chromosome Chromosome"/>
</dbReference>
<name>A0A0F7W265_STRLW</name>
<feature type="region of interest" description="Disordered" evidence="1">
    <location>
        <begin position="258"/>
        <end position="296"/>
    </location>
</feature>
<feature type="region of interest" description="Disordered" evidence="1">
    <location>
        <begin position="160"/>
        <end position="232"/>
    </location>
</feature>
<evidence type="ECO:0000256" key="1">
    <source>
        <dbReference type="SAM" id="MobiDB-lite"/>
    </source>
</evidence>
<feature type="compositionally biased region" description="Basic and acidic residues" evidence="1">
    <location>
        <begin position="269"/>
        <end position="296"/>
    </location>
</feature>
<evidence type="ECO:0000313" key="3">
    <source>
        <dbReference type="Proteomes" id="UP000035016"/>
    </source>
</evidence>
<protein>
    <submittedName>
        <fullName evidence="2">Uncharacterized protein</fullName>
    </submittedName>
</protein>
<feature type="compositionally biased region" description="Low complexity" evidence="1">
    <location>
        <begin position="160"/>
        <end position="170"/>
    </location>
</feature>